<dbReference type="AlphaFoldDB" id="A0ABD2KNT8"/>
<accession>A0ABD2KNT8</accession>
<dbReference type="PANTHER" id="PTHR15892">
    <property type="entry name" value="MITOCHONDRIAL RIBOSOMAL PROTEIN L30"/>
    <property type="match status" value="1"/>
</dbReference>
<dbReference type="EMBL" id="JBICBT010000715">
    <property type="protein sequence ID" value="KAL3104382.1"/>
    <property type="molecule type" value="Genomic_DNA"/>
</dbReference>
<evidence type="ECO:0000313" key="1">
    <source>
        <dbReference type="EMBL" id="KAL3104382.1"/>
    </source>
</evidence>
<reference evidence="1 2" key="1">
    <citation type="submission" date="2024-10" db="EMBL/GenBank/DDBJ databases">
        <authorList>
            <person name="Kim D."/>
        </authorList>
    </citation>
    <scope>NUCLEOTIDE SEQUENCE [LARGE SCALE GENOMIC DNA]</scope>
    <source>
        <strain evidence="1">BH-2024</strain>
    </source>
</reference>
<organism evidence="1 2">
    <name type="scientific">Heterodera trifolii</name>
    <dbReference type="NCBI Taxonomy" id="157864"/>
    <lineage>
        <taxon>Eukaryota</taxon>
        <taxon>Metazoa</taxon>
        <taxon>Ecdysozoa</taxon>
        <taxon>Nematoda</taxon>
        <taxon>Chromadorea</taxon>
        <taxon>Rhabditida</taxon>
        <taxon>Tylenchina</taxon>
        <taxon>Tylenchomorpha</taxon>
        <taxon>Tylenchoidea</taxon>
        <taxon>Heteroderidae</taxon>
        <taxon>Heteroderinae</taxon>
        <taxon>Heterodera</taxon>
    </lineage>
</organism>
<keyword evidence="2" id="KW-1185">Reference proteome</keyword>
<dbReference type="Proteomes" id="UP001620626">
    <property type="component" value="Unassembled WGS sequence"/>
</dbReference>
<protein>
    <recommendedName>
        <fullName evidence="3">39S ribosomal protein L30, mitochondrial</fullName>
    </recommendedName>
</protein>
<dbReference type="InterPro" id="IPR005996">
    <property type="entry name" value="Ribosomal_uL30_bac-type"/>
</dbReference>
<evidence type="ECO:0000313" key="2">
    <source>
        <dbReference type="Proteomes" id="UP001620626"/>
    </source>
</evidence>
<evidence type="ECO:0008006" key="3">
    <source>
        <dbReference type="Google" id="ProtNLM"/>
    </source>
</evidence>
<gene>
    <name evidence="1" type="ORF">niasHT_030296</name>
</gene>
<name>A0ABD2KNT8_9BILA</name>
<comment type="caution">
    <text evidence="1">The sequence shown here is derived from an EMBL/GenBank/DDBJ whole genome shotgun (WGS) entry which is preliminary data.</text>
</comment>
<sequence>MSKQIRTCWVWRKNNRWWRHLPRRNDSHNLIDMDELGEQCATFSDSMPADPPKLWMAWLYKDSYGSGRKIRDQVTKLFGKDVKPGEMQVFKNTLSTNKQLWKIKHLLEIRPVTFPNGEPGPEDATHLEIMADGRCVIDRQSLPNVDEFQLIDHSKQFSPRYLASRLMSKDVTKQDVYEDTVYNPENISIG</sequence>
<dbReference type="PANTHER" id="PTHR15892:SF2">
    <property type="entry name" value="LARGE RIBOSOMAL SUBUNIT PROTEIN UL30M"/>
    <property type="match status" value="1"/>
</dbReference>
<proteinExistence type="predicted"/>